<feature type="transmembrane region" description="Helical" evidence="8">
    <location>
        <begin position="338"/>
        <end position="355"/>
    </location>
</feature>
<feature type="domain" description="ABC transmembrane type-1" evidence="10">
    <location>
        <begin position="788"/>
        <end position="1023"/>
    </location>
</feature>
<dbReference type="PROSITE" id="PS50893">
    <property type="entry name" value="ABC_TRANSPORTER_2"/>
    <property type="match status" value="2"/>
</dbReference>
<feature type="transmembrane region" description="Helical" evidence="8">
    <location>
        <begin position="131"/>
        <end position="154"/>
    </location>
</feature>
<dbReference type="InterPro" id="IPR027417">
    <property type="entry name" value="P-loop_NTPase"/>
</dbReference>
<reference evidence="11 12" key="1">
    <citation type="submission" date="2019-01" db="EMBL/GenBank/DDBJ databases">
        <authorList>
            <person name="Sayadi A."/>
        </authorList>
    </citation>
    <scope>NUCLEOTIDE SEQUENCE [LARGE SCALE GENOMIC DNA]</scope>
</reference>
<dbReference type="GO" id="GO:0016887">
    <property type="term" value="F:ATP hydrolysis activity"/>
    <property type="evidence" value="ECO:0007669"/>
    <property type="project" value="InterPro"/>
</dbReference>
<feature type="domain" description="ABC transporter" evidence="9">
    <location>
        <begin position="1056"/>
        <end position="1284"/>
    </location>
</feature>
<keyword evidence="2" id="KW-0813">Transport</keyword>
<evidence type="ECO:0000313" key="12">
    <source>
        <dbReference type="Proteomes" id="UP000410492"/>
    </source>
</evidence>
<evidence type="ECO:0000259" key="10">
    <source>
        <dbReference type="PROSITE" id="PS50929"/>
    </source>
</evidence>
<dbReference type="PROSITE" id="PS50929">
    <property type="entry name" value="ABC_TM1F"/>
    <property type="match status" value="2"/>
</dbReference>
<evidence type="ECO:0000256" key="6">
    <source>
        <dbReference type="ARBA" id="ARBA00022989"/>
    </source>
</evidence>
<dbReference type="Gene3D" id="3.40.50.300">
    <property type="entry name" value="P-loop containing nucleotide triphosphate hydrolases"/>
    <property type="match status" value="2"/>
</dbReference>
<feature type="domain" description="ABC transporter" evidence="9">
    <location>
        <begin position="407"/>
        <end position="626"/>
    </location>
</feature>
<feature type="transmembrane region" description="Helical" evidence="8">
    <location>
        <begin position="864"/>
        <end position="896"/>
    </location>
</feature>
<evidence type="ECO:0000256" key="7">
    <source>
        <dbReference type="ARBA" id="ARBA00023136"/>
    </source>
</evidence>
<dbReference type="InterPro" id="IPR017871">
    <property type="entry name" value="ABC_transporter-like_CS"/>
</dbReference>
<dbReference type="Pfam" id="PF00664">
    <property type="entry name" value="ABC_membrane"/>
    <property type="match status" value="2"/>
</dbReference>
<evidence type="ECO:0008006" key="13">
    <source>
        <dbReference type="Google" id="ProtNLM"/>
    </source>
</evidence>
<evidence type="ECO:0000256" key="8">
    <source>
        <dbReference type="SAM" id="Phobius"/>
    </source>
</evidence>
<dbReference type="OrthoDB" id="6500128at2759"/>
<dbReference type="Gene3D" id="1.20.1560.10">
    <property type="entry name" value="ABC transporter type 1, transmembrane domain"/>
    <property type="match status" value="2"/>
</dbReference>
<proteinExistence type="predicted"/>
<dbReference type="CDD" id="cd03244">
    <property type="entry name" value="ABCC_MRP_domain2"/>
    <property type="match status" value="1"/>
</dbReference>
<dbReference type="InterPro" id="IPR050173">
    <property type="entry name" value="ABC_transporter_C-like"/>
</dbReference>
<name>A0A653D4V1_CALMS</name>
<keyword evidence="4" id="KW-0547">Nucleotide-binding</keyword>
<dbReference type="FunFam" id="3.40.50.300:FF:003146">
    <property type="entry name" value="Predicted protein"/>
    <property type="match status" value="1"/>
</dbReference>
<dbReference type="EMBL" id="CAACVG010010179">
    <property type="protein sequence ID" value="VEN55199.1"/>
    <property type="molecule type" value="Genomic_DNA"/>
</dbReference>
<feature type="domain" description="ABC transmembrane type-1" evidence="10">
    <location>
        <begin position="103"/>
        <end position="355"/>
    </location>
</feature>
<dbReference type="PANTHER" id="PTHR24223:SF448">
    <property type="entry name" value="FI20146P1-RELATED"/>
    <property type="match status" value="1"/>
</dbReference>
<gene>
    <name evidence="11" type="ORF">CALMAC_LOCUS14447</name>
</gene>
<feature type="transmembrane region" description="Helical" evidence="8">
    <location>
        <begin position="823"/>
        <end position="844"/>
    </location>
</feature>
<dbReference type="CDD" id="cd18579">
    <property type="entry name" value="ABC_6TM_ABCC_D1"/>
    <property type="match status" value="1"/>
</dbReference>
<evidence type="ECO:0000256" key="4">
    <source>
        <dbReference type="ARBA" id="ARBA00022741"/>
    </source>
</evidence>
<feature type="transmembrane region" description="Helical" evidence="8">
    <location>
        <begin position="965"/>
        <end position="987"/>
    </location>
</feature>
<feature type="transmembrane region" description="Helical" evidence="8">
    <location>
        <begin position="781"/>
        <end position="802"/>
    </location>
</feature>
<dbReference type="InterPro" id="IPR003593">
    <property type="entry name" value="AAA+_ATPase"/>
</dbReference>
<evidence type="ECO:0000313" key="11">
    <source>
        <dbReference type="EMBL" id="VEN55199.1"/>
    </source>
</evidence>
<keyword evidence="7 8" id="KW-0472">Membrane</keyword>
<dbReference type="Pfam" id="PF00005">
    <property type="entry name" value="ABC_tran"/>
    <property type="match status" value="2"/>
</dbReference>
<protein>
    <recommendedName>
        <fullName evidence="13">Multidrug resistance-associated protein lethal(2)03659</fullName>
    </recommendedName>
</protein>
<dbReference type="InterPro" id="IPR011527">
    <property type="entry name" value="ABC1_TM_dom"/>
</dbReference>
<keyword evidence="12" id="KW-1185">Reference proteome</keyword>
<dbReference type="SMART" id="SM00382">
    <property type="entry name" value="AAA"/>
    <property type="match status" value="2"/>
</dbReference>
<keyword evidence="3 8" id="KW-0812">Transmembrane</keyword>
<dbReference type="FunFam" id="3.40.50.300:FF:000163">
    <property type="entry name" value="Multidrug resistance-associated protein member 4"/>
    <property type="match status" value="1"/>
</dbReference>
<feature type="transmembrane region" description="Helical" evidence="8">
    <location>
        <begin position="311"/>
        <end position="332"/>
    </location>
</feature>
<dbReference type="GO" id="GO:0140359">
    <property type="term" value="F:ABC-type transporter activity"/>
    <property type="evidence" value="ECO:0007669"/>
    <property type="project" value="InterPro"/>
</dbReference>
<dbReference type="CDD" id="cd18580">
    <property type="entry name" value="ABC_6TM_ABCC_D2"/>
    <property type="match status" value="1"/>
</dbReference>
<dbReference type="InterPro" id="IPR003439">
    <property type="entry name" value="ABC_transporter-like_ATP-bd"/>
</dbReference>
<dbReference type="InterPro" id="IPR036640">
    <property type="entry name" value="ABC1_TM_sf"/>
</dbReference>
<sequence>MDHCEKEKRKQNPRERANILSLLTFAYTRGLFRKALKNDLEEKDLYEVLRKIGSKRCGDKMERQWILENKCENKHPSIYHLMWKRFGWRYLMIGLVHLTMRILTSILEPLAMSNLVSYFKPNQTTVTKYDAYYYAAMILCLNLVHCVYIHNYIIWVQQLGIEIKTAFSSLLYRKSLRLTPSAISDISLGNIVTLITKDVYSFQQAIWMINDTWIGVLQTCVICYILYSKIGAISFIGIGFLLAVMPVQIAIGKYVSKLRLTVGKKTDERLQITQEALSTIRIVKMYTWEKFFSDKVNQARRNEVSKMLLGFYLRLLIVILGILFSKLGFYALIMSYSWLGYQTNAELVFFILAIFKDLRHCLGVGIPYGMGRAAELYSAIIRINRVLQGEELHPNYGNDHATDKPLIELKDATVHIKENEILRKISFRTDSGLTLVTGTVGSGKSSLLKTMLQDYPLTCGQLITRGRISYASQDPWLFPSSVKQNILFGQKYDEERYREVVRVCALEYDFSLFDKGDETIVSDRGRNLSKGQQARVNLARAIYKDSEIYLLDDSLTALDAHVQDFIFYECIKKFLKDKVCILVTQTASHIQEADNVVIMKNGEIISCGKPDDQVLQEINKIIVKDDDLEKEVIEDKEANTEEKEKDEQTHLLETEQVVAKKKVYEEINKKGDVAFTVYKKYIMFGGGICLMLLNIALFGLAQGTESYSDQLLTKWVDHQQIVELLEKNLTYFNDRDLSIDNNSIDNSTAINPEVNATSLYQLYNITHMEELIAEAKYKESFTLRLCSAMILVSTVLTLIKTYTLFDFCKRASINVHKAIVKHIVYAVMSFFDTHFIGNILNRFSQDLNNIDEQLPFVFTECFRVMFSVSGIIFLIAIVNINFLLYAFIFFIILYILRKLYLPTGRSLKRLEAATRSPMIGHLNASLEGLTTIRAYKAQDILTDEFDRHQDLFSSAHYTALCTTRAFGFIMDFLVSIFIVAVVAKFIFTDTGTSAGNVGLALTQVFMLAGHVQWGIRQWAELENLMTSVERVLEYTEIKTETTEGTEVDQWPNRGRVNFDNVSLTYGNNEMVLKHLNFKVEPKQKIGIVGRTGAGKSSIIATLFRLYDVDGRITIDGVDIKSLSLKFLRKRLAIIPQDPVLFTGTIRTNLDPIGEFSDQDLWNVLDKVGLKQSVSSLETKITSHGSSYSSGQKQLICLARAILRKTKVVVLDEATANMDHETDALLHNTIKENFADCTVFTIAHRLHSILECDKVMVLDKGEIKEFDDPMSLLDNKNGIFHKMVKQAGLLNYLS</sequence>
<evidence type="ECO:0000256" key="3">
    <source>
        <dbReference type="ARBA" id="ARBA00022692"/>
    </source>
</evidence>
<dbReference type="PANTHER" id="PTHR24223">
    <property type="entry name" value="ATP-BINDING CASSETTE SUB-FAMILY C"/>
    <property type="match status" value="1"/>
</dbReference>
<accession>A0A653D4V1</accession>
<dbReference type="CDD" id="cd03250">
    <property type="entry name" value="ABCC_MRP_domain1"/>
    <property type="match status" value="1"/>
</dbReference>
<dbReference type="PROSITE" id="PS00211">
    <property type="entry name" value="ABC_TRANSPORTER_1"/>
    <property type="match status" value="2"/>
</dbReference>
<comment type="subcellular location">
    <subcellularLocation>
        <location evidence="1">Membrane</location>
        <topology evidence="1">Multi-pass membrane protein</topology>
    </subcellularLocation>
</comment>
<dbReference type="InterPro" id="IPR044726">
    <property type="entry name" value="ABCC_6TM_D2"/>
</dbReference>
<dbReference type="GO" id="GO:0005524">
    <property type="term" value="F:ATP binding"/>
    <property type="evidence" value="ECO:0007669"/>
    <property type="project" value="UniProtKB-KW"/>
</dbReference>
<organism evidence="11 12">
    <name type="scientific">Callosobruchus maculatus</name>
    <name type="common">Southern cowpea weevil</name>
    <name type="synonym">Pulse bruchid</name>
    <dbReference type="NCBI Taxonomy" id="64391"/>
    <lineage>
        <taxon>Eukaryota</taxon>
        <taxon>Metazoa</taxon>
        <taxon>Ecdysozoa</taxon>
        <taxon>Arthropoda</taxon>
        <taxon>Hexapoda</taxon>
        <taxon>Insecta</taxon>
        <taxon>Pterygota</taxon>
        <taxon>Neoptera</taxon>
        <taxon>Endopterygota</taxon>
        <taxon>Coleoptera</taxon>
        <taxon>Polyphaga</taxon>
        <taxon>Cucujiformia</taxon>
        <taxon>Chrysomeloidea</taxon>
        <taxon>Chrysomelidae</taxon>
        <taxon>Bruchinae</taxon>
        <taxon>Bruchini</taxon>
        <taxon>Callosobruchus</taxon>
    </lineage>
</organism>
<feature type="transmembrane region" description="Helical" evidence="8">
    <location>
        <begin position="233"/>
        <end position="255"/>
    </location>
</feature>
<dbReference type="Proteomes" id="UP000410492">
    <property type="component" value="Unassembled WGS sequence"/>
</dbReference>
<evidence type="ECO:0000259" key="9">
    <source>
        <dbReference type="PROSITE" id="PS50893"/>
    </source>
</evidence>
<feature type="transmembrane region" description="Helical" evidence="8">
    <location>
        <begin position="90"/>
        <end position="111"/>
    </location>
</feature>
<dbReference type="SUPFAM" id="SSF90123">
    <property type="entry name" value="ABC transporter transmembrane region"/>
    <property type="match status" value="2"/>
</dbReference>
<evidence type="ECO:0000256" key="5">
    <source>
        <dbReference type="ARBA" id="ARBA00022840"/>
    </source>
</evidence>
<evidence type="ECO:0000256" key="2">
    <source>
        <dbReference type="ARBA" id="ARBA00022448"/>
    </source>
</evidence>
<keyword evidence="6 8" id="KW-1133">Transmembrane helix</keyword>
<evidence type="ECO:0000256" key="1">
    <source>
        <dbReference type="ARBA" id="ARBA00004141"/>
    </source>
</evidence>
<dbReference type="SUPFAM" id="SSF52540">
    <property type="entry name" value="P-loop containing nucleoside triphosphate hydrolases"/>
    <property type="match status" value="2"/>
</dbReference>
<dbReference type="GO" id="GO:0016020">
    <property type="term" value="C:membrane"/>
    <property type="evidence" value="ECO:0007669"/>
    <property type="project" value="UniProtKB-SubCell"/>
</dbReference>
<feature type="transmembrane region" description="Helical" evidence="8">
    <location>
        <begin position="205"/>
        <end position="227"/>
    </location>
</feature>
<dbReference type="FunFam" id="1.20.1560.10:FF:000006">
    <property type="entry name" value="ATP-binding cassette, sub-family C (CFTR/MRP), member 9"/>
    <property type="match status" value="1"/>
</dbReference>
<keyword evidence="5" id="KW-0067">ATP-binding</keyword>
<dbReference type="InterPro" id="IPR044746">
    <property type="entry name" value="ABCC_6TM_D1"/>
</dbReference>
<feature type="transmembrane region" description="Helical" evidence="8">
    <location>
        <begin position="681"/>
        <end position="701"/>
    </location>
</feature>